<name>A0A2H6KBF3_9APIC</name>
<evidence type="ECO:0000256" key="6">
    <source>
        <dbReference type="SAM" id="SignalP"/>
    </source>
</evidence>
<keyword evidence="4" id="KW-0378">Hydrolase</keyword>
<evidence type="ECO:0000313" key="8">
    <source>
        <dbReference type="EMBL" id="GBE60322.1"/>
    </source>
</evidence>
<dbReference type="RefSeq" id="XP_028866565.1">
    <property type="nucleotide sequence ID" value="XM_029010732.1"/>
</dbReference>
<dbReference type="GeneID" id="39874092"/>
<dbReference type="Gene3D" id="2.40.70.10">
    <property type="entry name" value="Acid Proteases"/>
    <property type="match status" value="2"/>
</dbReference>
<dbReference type="InterPro" id="IPR033121">
    <property type="entry name" value="PEPTIDASE_A1"/>
</dbReference>
<dbReference type="InterPro" id="IPR034164">
    <property type="entry name" value="Pepsin-like_dom"/>
</dbReference>
<dbReference type="PANTHER" id="PTHR47966">
    <property type="entry name" value="BETA-SITE APP-CLEAVING ENZYME, ISOFORM A-RELATED"/>
    <property type="match status" value="1"/>
</dbReference>
<proteinExistence type="inferred from homology"/>
<dbReference type="SUPFAM" id="SSF50630">
    <property type="entry name" value="Acid proteases"/>
    <property type="match status" value="1"/>
</dbReference>
<dbReference type="InterPro" id="IPR021109">
    <property type="entry name" value="Peptidase_aspartic_dom_sf"/>
</dbReference>
<dbReference type="GO" id="GO:0006508">
    <property type="term" value="P:proteolysis"/>
    <property type="evidence" value="ECO:0007669"/>
    <property type="project" value="UniProtKB-KW"/>
</dbReference>
<comment type="caution">
    <text evidence="8">The sequence shown here is derived from an EMBL/GenBank/DDBJ whole genome shotgun (WGS) entry which is preliminary data.</text>
</comment>
<comment type="similarity">
    <text evidence="1">Belongs to the peptidase A1 family.</text>
</comment>
<keyword evidence="6" id="KW-0732">Signal</keyword>
<feature type="chain" id="PRO_5014124879" evidence="6">
    <location>
        <begin position="17"/>
        <end position="518"/>
    </location>
</feature>
<evidence type="ECO:0000259" key="7">
    <source>
        <dbReference type="PROSITE" id="PS51767"/>
    </source>
</evidence>
<dbReference type="GO" id="GO:0004190">
    <property type="term" value="F:aspartic-type endopeptidase activity"/>
    <property type="evidence" value="ECO:0007669"/>
    <property type="project" value="UniProtKB-KW"/>
</dbReference>
<organism evidence="8 9">
    <name type="scientific">Babesia ovata</name>
    <dbReference type="NCBI Taxonomy" id="189622"/>
    <lineage>
        <taxon>Eukaryota</taxon>
        <taxon>Sar</taxon>
        <taxon>Alveolata</taxon>
        <taxon>Apicomplexa</taxon>
        <taxon>Aconoidasida</taxon>
        <taxon>Piroplasmida</taxon>
        <taxon>Babesiidae</taxon>
        <taxon>Babesia</taxon>
    </lineage>
</organism>
<dbReference type="PANTHER" id="PTHR47966:SF51">
    <property type="entry name" value="BETA-SITE APP-CLEAVING ENZYME, ISOFORM A-RELATED"/>
    <property type="match status" value="1"/>
</dbReference>
<evidence type="ECO:0000313" key="9">
    <source>
        <dbReference type="Proteomes" id="UP000236319"/>
    </source>
</evidence>
<feature type="region of interest" description="Disordered" evidence="5">
    <location>
        <begin position="120"/>
        <end position="160"/>
    </location>
</feature>
<feature type="region of interest" description="Disordered" evidence="5">
    <location>
        <begin position="25"/>
        <end position="60"/>
    </location>
</feature>
<sequence length="518" mass="56562">MARASFVLAIVWQVCALFSGRSALGSQIRSPDKPQALAGLPEPSSGQAPPETVYSGPPPKRIVPLIPIQRDISRTERLSNEVSIRSLSPESHLVKVHTSNWDNVAAGKVHHVFAGRGPNGSLGVDDDTARRHANRNANNCGSGSTSKATPEPSEDISAGNGETRHEAIFPRAPANACLSIGSLRHTVLVMEAFIGSPVQRFLPMLDTGSTNVWVVHEDCDSDGCRGSMKYDPRKSSTFRPAPDQKSYVRAKFVSGEVLGELGFEDFTIDGVTVHSQPFAMLRRIPDATTNNVLQVRISILTTIMMQATHFHGMIGLAFPDLMIVKSEPLYERYLRALEAAPIFSFYYSLDGHHSAVLLGGAADKLHKGPIRMIPVVTGYYWQVVLREVWLGERKVCCDGAAYAIFDTGTAFNSMPHHSFVQLMDLYSSLGSEGESVQRLSDMPIIRYVFGNGVEASVRPEQYSFVSGGVYRPAYMQINVNVAGGPAYILGSVGFMPHYYTVFQGGSHPMVGRNFLCLK</sequence>
<dbReference type="Proteomes" id="UP000236319">
    <property type="component" value="Unassembled WGS sequence"/>
</dbReference>
<dbReference type="InterPro" id="IPR001461">
    <property type="entry name" value="Aspartic_peptidase_A1"/>
</dbReference>
<feature type="signal peptide" evidence="6">
    <location>
        <begin position="1"/>
        <end position="16"/>
    </location>
</feature>
<protein>
    <submittedName>
        <fullName evidence="8">Aspartyl protease</fullName>
    </submittedName>
</protein>
<dbReference type="VEuPathDB" id="PiroplasmaDB:BOVATA_018150"/>
<keyword evidence="9" id="KW-1185">Reference proteome</keyword>
<dbReference type="PROSITE" id="PS51767">
    <property type="entry name" value="PEPTIDASE_A1"/>
    <property type="match status" value="1"/>
</dbReference>
<dbReference type="PRINTS" id="PR00792">
    <property type="entry name" value="PEPSIN"/>
</dbReference>
<reference evidence="8 9" key="1">
    <citation type="journal article" date="2017" name="BMC Genomics">
        <title>Whole-genome assembly of Babesia ovata and comparative genomics between closely related pathogens.</title>
        <authorList>
            <person name="Yamagishi J."/>
            <person name="Asada M."/>
            <person name="Hakimi H."/>
            <person name="Tanaka T.Q."/>
            <person name="Sugimoto C."/>
            <person name="Kawazu S."/>
        </authorList>
    </citation>
    <scope>NUCLEOTIDE SEQUENCE [LARGE SCALE GENOMIC DNA]</scope>
    <source>
        <strain evidence="8 9">Miyake</strain>
    </source>
</reference>
<evidence type="ECO:0000256" key="3">
    <source>
        <dbReference type="ARBA" id="ARBA00022750"/>
    </source>
</evidence>
<feature type="domain" description="Peptidase A1" evidence="7">
    <location>
        <begin position="188"/>
        <end position="513"/>
    </location>
</feature>
<keyword evidence="3" id="KW-0064">Aspartyl protease</keyword>
<dbReference type="Pfam" id="PF00026">
    <property type="entry name" value="Asp"/>
    <property type="match status" value="1"/>
</dbReference>
<dbReference type="EMBL" id="BDSA01000002">
    <property type="protein sequence ID" value="GBE60322.1"/>
    <property type="molecule type" value="Genomic_DNA"/>
</dbReference>
<evidence type="ECO:0000256" key="1">
    <source>
        <dbReference type="ARBA" id="ARBA00007447"/>
    </source>
</evidence>
<evidence type="ECO:0000256" key="2">
    <source>
        <dbReference type="ARBA" id="ARBA00022670"/>
    </source>
</evidence>
<dbReference type="AlphaFoldDB" id="A0A2H6KBF3"/>
<accession>A0A2H6KBF3</accession>
<evidence type="ECO:0000256" key="5">
    <source>
        <dbReference type="SAM" id="MobiDB-lite"/>
    </source>
</evidence>
<evidence type="ECO:0000256" key="4">
    <source>
        <dbReference type="ARBA" id="ARBA00022801"/>
    </source>
</evidence>
<keyword evidence="2 8" id="KW-0645">Protease</keyword>
<dbReference type="CDD" id="cd05471">
    <property type="entry name" value="pepsin_like"/>
    <property type="match status" value="1"/>
</dbReference>
<gene>
    <name evidence="8" type="ORF">BOVATA_018150</name>
</gene>
<dbReference type="OrthoDB" id="771136at2759"/>